<evidence type="ECO:0000259" key="3">
    <source>
        <dbReference type="Pfam" id="PF00884"/>
    </source>
</evidence>
<keyword evidence="1" id="KW-0479">Metal-binding</keyword>
<evidence type="ECO:0000313" key="4">
    <source>
        <dbReference type="EMBL" id="EKE43222.1"/>
    </source>
</evidence>
<organism evidence="4 5">
    <name type="scientific">Oceaniovalibus guishaninsula JLT2003</name>
    <dbReference type="NCBI Taxonomy" id="1231392"/>
    <lineage>
        <taxon>Bacteria</taxon>
        <taxon>Pseudomonadati</taxon>
        <taxon>Pseudomonadota</taxon>
        <taxon>Alphaproteobacteria</taxon>
        <taxon>Rhodobacterales</taxon>
        <taxon>Roseobacteraceae</taxon>
        <taxon>Oceaniovalibus</taxon>
    </lineage>
</organism>
<proteinExistence type="predicted"/>
<evidence type="ECO:0000256" key="1">
    <source>
        <dbReference type="ARBA" id="ARBA00022723"/>
    </source>
</evidence>
<keyword evidence="2" id="KW-0378">Hydrolase</keyword>
<dbReference type="eggNOG" id="COG3119">
    <property type="taxonomic scope" value="Bacteria"/>
</dbReference>
<dbReference type="PATRIC" id="fig|1231392.3.peg.2830"/>
<accession>K2H9E2</accession>
<dbReference type="SUPFAM" id="SSF53649">
    <property type="entry name" value="Alkaline phosphatase-like"/>
    <property type="match status" value="1"/>
</dbReference>
<dbReference type="GO" id="GO:0046872">
    <property type="term" value="F:metal ion binding"/>
    <property type="evidence" value="ECO:0007669"/>
    <property type="project" value="UniProtKB-KW"/>
</dbReference>
<dbReference type="GO" id="GO:0008484">
    <property type="term" value="F:sulfuric ester hydrolase activity"/>
    <property type="evidence" value="ECO:0007669"/>
    <property type="project" value="TreeGrafter"/>
</dbReference>
<dbReference type="PANTHER" id="PTHR45953">
    <property type="entry name" value="IDURONATE 2-SULFATASE"/>
    <property type="match status" value="1"/>
</dbReference>
<name>K2H9E2_9RHOB</name>
<evidence type="ECO:0000256" key="2">
    <source>
        <dbReference type="ARBA" id="ARBA00022801"/>
    </source>
</evidence>
<dbReference type="AlphaFoldDB" id="K2H9E2"/>
<sequence length="567" mass="64049">MTETGRGAAAPATTPRQSRTMTRNVLFIMCDQLRWDYLSCTGHPHLHTPNIDRLAQRGVLFDRAYVQSPICGPSRMSFYTGRYVSSHGSTWNGIPLKVGEMTLGDHLRPLGVRAALCGKTHMTADVEGMRRLGLAPDSEIGALVSECGFEPYEREDGLHPDGPRYPRNDAYDAYMKRRGWPDENPWQSVANSAEEEDGTILSGWFMDNADKPARAADEESETPYITGRAMDFIREAGDAPWCLHLSYIKPHWPYIVPAPYHDMYGPETHLPPVRSEAERADPHPVYGAFMEERVSRAFCDDGTRTRVLTAYMGLIKQIDDQMGRLMAFLDERGLTDETMIVFTSDHGDYLGDHWMGEKELFHDASARIPLIVVDPRPEADAMRGLKSDALVEAIDVVPTILDFFGGEAVPHIVEGRSLLPILHKRADSVRDIAVSEYDYSMRDVRRRLGVAVKDARLTMLFDGRWKYIFAEGFRPMLFDLETDPDELTDLGADPACADRIARFERRFFDWTRRISQRTTRSDAWIAARDTVLGEAKAGILIGYRNEDELRDALSGTEHRGKKTGKVR</sequence>
<dbReference type="PANTHER" id="PTHR45953:SF1">
    <property type="entry name" value="IDURONATE 2-SULFATASE"/>
    <property type="match status" value="1"/>
</dbReference>
<dbReference type="EMBL" id="AMGO01000068">
    <property type="protein sequence ID" value="EKE43222.1"/>
    <property type="molecule type" value="Genomic_DNA"/>
</dbReference>
<gene>
    <name evidence="4" type="ORF">OCGS_2813</name>
</gene>
<reference evidence="4 5" key="1">
    <citation type="journal article" date="2012" name="J. Bacteriol.">
        <title>Draft Genome Sequence of Oceaniovalibus guishaninsula JLT2003T.</title>
        <authorList>
            <person name="Tang K."/>
            <person name="Liu K."/>
            <person name="Jiao N."/>
        </authorList>
    </citation>
    <scope>NUCLEOTIDE SEQUENCE [LARGE SCALE GENOMIC DNA]</scope>
    <source>
        <strain evidence="4 5">JLT2003</strain>
    </source>
</reference>
<dbReference type="GO" id="GO:0005737">
    <property type="term" value="C:cytoplasm"/>
    <property type="evidence" value="ECO:0007669"/>
    <property type="project" value="TreeGrafter"/>
</dbReference>
<dbReference type="Proteomes" id="UP000006765">
    <property type="component" value="Unassembled WGS sequence"/>
</dbReference>
<keyword evidence="5" id="KW-1185">Reference proteome</keyword>
<protein>
    <submittedName>
        <fullName evidence="4">Sulfatase family protein</fullName>
    </submittedName>
</protein>
<dbReference type="CDD" id="cd16028">
    <property type="entry name" value="PMH"/>
    <property type="match status" value="1"/>
</dbReference>
<dbReference type="InterPro" id="IPR017850">
    <property type="entry name" value="Alkaline_phosphatase_core_sf"/>
</dbReference>
<evidence type="ECO:0000313" key="5">
    <source>
        <dbReference type="Proteomes" id="UP000006765"/>
    </source>
</evidence>
<dbReference type="STRING" id="1231392.OCGS_2813"/>
<dbReference type="Pfam" id="PF00884">
    <property type="entry name" value="Sulfatase"/>
    <property type="match status" value="1"/>
</dbReference>
<dbReference type="FunFam" id="3.40.720.10:FF:000062">
    <property type="entry name" value="Probable sulfatase"/>
    <property type="match status" value="1"/>
</dbReference>
<dbReference type="Gene3D" id="3.40.720.10">
    <property type="entry name" value="Alkaline Phosphatase, subunit A"/>
    <property type="match status" value="1"/>
</dbReference>
<dbReference type="InterPro" id="IPR000917">
    <property type="entry name" value="Sulfatase_N"/>
</dbReference>
<comment type="caution">
    <text evidence="4">The sequence shown here is derived from an EMBL/GenBank/DDBJ whole genome shotgun (WGS) entry which is preliminary data.</text>
</comment>
<feature type="domain" description="Sulfatase N-terminal" evidence="3">
    <location>
        <begin position="23"/>
        <end position="405"/>
    </location>
</feature>